<reference evidence="1" key="1">
    <citation type="submission" date="2021-02" db="EMBL/GenBank/DDBJ databases">
        <authorList>
            <person name="Nieuwenhuis M."/>
            <person name="Van De Peppel L.J.J."/>
        </authorList>
    </citation>
    <scope>NUCLEOTIDE SEQUENCE</scope>
    <source>
        <strain evidence="1">D49</strain>
    </source>
</reference>
<evidence type="ECO:0000313" key="2">
    <source>
        <dbReference type="Proteomes" id="UP000717328"/>
    </source>
</evidence>
<evidence type="ECO:0000313" key="1">
    <source>
        <dbReference type="EMBL" id="KAG5636141.1"/>
    </source>
</evidence>
<dbReference type="PANTHER" id="PTHR36183">
    <property type="entry name" value="BETA-GLUCURONIDASE"/>
    <property type="match status" value="1"/>
</dbReference>
<protein>
    <submittedName>
        <fullName evidence="1">Uncharacterized protein</fullName>
    </submittedName>
</protein>
<organism evidence="1 2">
    <name type="scientific">Sphagnurus paluster</name>
    <dbReference type="NCBI Taxonomy" id="117069"/>
    <lineage>
        <taxon>Eukaryota</taxon>
        <taxon>Fungi</taxon>
        <taxon>Dikarya</taxon>
        <taxon>Basidiomycota</taxon>
        <taxon>Agaricomycotina</taxon>
        <taxon>Agaricomycetes</taxon>
        <taxon>Agaricomycetidae</taxon>
        <taxon>Agaricales</taxon>
        <taxon>Tricholomatineae</taxon>
        <taxon>Lyophyllaceae</taxon>
        <taxon>Sphagnurus</taxon>
    </lineage>
</organism>
<accession>A0A9P7FSC6</accession>
<dbReference type="AlphaFoldDB" id="A0A9P7FSC6"/>
<name>A0A9P7FSC6_9AGAR</name>
<sequence length="194" mass="21245">MRNDALNLVQPYRNSAAVAKQLDKLFIMFETNSATCGGFPGISDTFGAGLWALNYGLTMAAVNSGQNVYYNGPLHSPPTNQSQFHHWTVGAVFYFTVIIAEIFGRSNLSQIVDTSNNGIYPPSYAIYNKGALFNFVDHPSGAHNILGTIAVSAGQVPSQVNDKYFLTDSVRQDHHHLDRPDIRQQIQIDGAPKG</sequence>
<dbReference type="EMBL" id="JABCKI010005970">
    <property type="protein sequence ID" value="KAG5636141.1"/>
    <property type="molecule type" value="Genomic_DNA"/>
</dbReference>
<reference evidence="1" key="2">
    <citation type="submission" date="2021-10" db="EMBL/GenBank/DDBJ databases">
        <title>Phylogenomics reveals ancestral predisposition of the termite-cultivated fungus Termitomyces towards a domesticated lifestyle.</title>
        <authorList>
            <person name="Auxier B."/>
            <person name="Grum-Grzhimaylo A."/>
            <person name="Cardenas M.E."/>
            <person name="Lodge J.D."/>
            <person name="Laessoe T."/>
            <person name="Pedersen O."/>
            <person name="Smith M.E."/>
            <person name="Kuyper T.W."/>
            <person name="Franco-Molano E.A."/>
            <person name="Baroni T.J."/>
            <person name="Aanen D.K."/>
        </authorList>
    </citation>
    <scope>NUCLEOTIDE SEQUENCE</scope>
    <source>
        <strain evidence="1">D49</strain>
    </source>
</reference>
<dbReference type="Gene3D" id="3.20.20.80">
    <property type="entry name" value="Glycosidases"/>
    <property type="match status" value="1"/>
</dbReference>
<dbReference type="OrthoDB" id="2796951at2759"/>
<keyword evidence="2" id="KW-1185">Reference proteome</keyword>
<dbReference type="InterPro" id="IPR052974">
    <property type="entry name" value="GH79_Enzymes"/>
</dbReference>
<proteinExistence type="predicted"/>
<dbReference type="PANTHER" id="PTHR36183:SF2">
    <property type="entry name" value="BETA-GLUCURONIDASE C-TERMINAL DOMAIN-CONTAINING PROTEIN"/>
    <property type="match status" value="1"/>
</dbReference>
<gene>
    <name evidence="1" type="ORF">H0H81_008997</name>
</gene>
<dbReference type="Proteomes" id="UP000717328">
    <property type="component" value="Unassembled WGS sequence"/>
</dbReference>
<comment type="caution">
    <text evidence="1">The sequence shown here is derived from an EMBL/GenBank/DDBJ whole genome shotgun (WGS) entry which is preliminary data.</text>
</comment>